<dbReference type="Proteomes" id="UP000597338">
    <property type="component" value="Unassembled WGS sequence"/>
</dbReference>
<dbReference type="EMBL" id="BMIK01000009">
    <property type="protein sequence ID" value="GGC33484.1"/>
    <property type="molecule type" value="Genomic_DNA"/>
</dbReference>
<reference evidence="3" key="1">
    <citation type="journal article" date="2019" name="Int. J. Syst. Evol. Microbiol.">
        <title>The Global Catalogue of Microorganisms (GCM) 10K type strain sequencing project: providing services to taxonomists for standard genome sequencing and annotation.</title>
        <authorList>
            <consortium name="The Broad Institute Genomics Platform"/>
            <consortium name="The Broad Institute Genome Sequencing Center for Infectious Disease"/>
            <person name="Wu L."/>
            <person name="Ma J."/>
        </authorList>
    </citation>
    <scope>NUCLEOTIDE SEQUENCE [LARGE SCALE GENOMIC DNA]</scope>
    <source>
        <strain evidence="3">CGMCC 1.15342</strain>
    </source>
</reference>
<sequence>MGTQAKRQQKADSRQQRERLAQNIAGRITTTQGRLANRLNRVAAKTTRRQQILFFTVLILLLGGCFGYLILSNIR</sequence>
<name>A0ABQ1M269_9SPHI</name>
<comment type="caution">
    <text evidence="2">The sequence shown here is derived from an EMBL/GenBank/DDBJ whole genome shotgun (WGS) entry which is preliminary data.</text>
</comment>
<keyword evidence="1" id="KW-0812">Transmembrane</keyword>
<gene>
    <name evidence="2" type="ORF">GCM10011386_26990</name>
</gene>
<keyword evidence="3" id="KW-1185">Reference proteome</keyword>
<organism evidence="2 3">
    <name type="scientific">Parapedobacter defluvii</name>
    <dbReference type="NCBI Taxonomy" id="2045106"/>
    <lineage>
        <taxon>Bacteria</taxon>
        <taxon>Pseudomonadati</taxon>
        <taxon>Bacteroidota</taxon>
        <taxon>Sphingobacteriia</taxon>
        <taxon>Sphingobacteriales</taxon>
        <taxon>Sphingobacteriaceae</taxon>
        <taxon>Parapedobacter</taxon>
    </lineage>
</organism>
<evidence type="ECO:0000313" key="2">
    <source>
        <dbReference type="EMBL" id="GGC33484.1"/>
    </source>
</evidence>
<accession>A0ABQ1M269</accession>
<evidence type="ECO:0000256" key="1">
    <source>
        <dbReference type="SAM" id="Phobius"/>
    </source>
</evidence>
<dbReference type="RefSeq" id="WP_188751563.1">
    <property type="nucleotide sequence ID" value="NZ_BMIK01000009.1"/>
</dbReference>
<feature type="transmembrane region" description="Helical" evidence="1">
    <location>
        <begin position="52"/>
        <end position="71"/>
    </location>
</feature>
<protein>
    <submittedName>
        <fullName evidence="2">Uncharacterized protein</fullName>
    </submittedName>
</protein>
<proteinExistence type="predicted"/>
<keyword evidence="1" id="KW-0472">Membrane</keyword>
<evidence type="ECO:0000313" key="3">
    <source>
        <dbReference type="Proteomes" id="UP000597338"/>
    </source>
</evidence>
<keyword evidence="1" id="KW-1133">Transmembrane helix</keyword>